<comment type="function">
    <text evidence="11">Acts as a transcriptional regulator. Probably redox-responsive. The apo- but not holo-form probably binds DNA.</text>
</comment>
<evidence type="ECO:0000256" key="3">
    <source>
        <dbReference type="ARBA" id="ARBA00022485"/>
    </source>
</evidence>
<dbReference type="PANTHER" id="PTHR38839">
    <property type="entry name" value="TRANSCRIPTIONAL REGULATOR WHID-RELATED"/>
    <property type="match status" value="1"/>
</dbReference>
<dbReference type="RefSeq" id="WP_220561550.1">
    <property type="nucleotide sequence ID" value="NZ_CP074133.1"/>
</dbReference>
<keyword evidence="5 11" id="KW-0408">Iron</keyword>
<evidence type="ECO:0000256" key="9">
    <source>
        <dbReference type="ARBA" id="ARBA00023157"/>
    </source>
</evidence>
<feature type="binding site" evidence="11">
    <location>
        <position position="27"/>
    </location>
    <ligand>
        <name>[4Fe-4S] cluster</name>
        <dbReference type="ChEBI" id="CHEBI:49883"/>
    </ligand>
</feature>
<keyword evidence="8 11" id="KW-0238">DNA-binding</keyword>
<proteinExistence type="inferred from homology"/>
<keyword evidence="6 11" id="KW-0411">Iron-sulfur</keyword>
<organism evidence="14 15">
    <name type="scientific">Nocardiopsis changdeensis</name>
    <dbReference type="NCBI Taxonomy" id="2831969"/>
    <lineage>
        <taxon>Bacteria</taxon>
        <taxon>Bacillati</taxon>
        <taxon>Actinomycetota</taxon>
        <taxon>Actinomycetes</taxon>
        <taxon>Streptosporangiales</taxon>
        <taxon>Nocardiopsidaceae</taxon>
        <taxon>Nocardiopsis</taxon>
    </lineage>
</organism>
<name>A0ABX8BDN7_9ACTN</name>
<keyword evidence="10 11" id="KW-0804">Transcription</keyword>
<evidence type="ECO:0000256" key="5">
    <source>
        <dbReference type="ARBA" id="ARBA00023004"/>
    </source>
</evidence>
<comment type="PTM">
    <text evidence="11">Upon Fe-S cluster removal intramolecular disulfide bonds are formed.</text>
</comment>
<dbReference type="Pfam" id="PF02467">
    <property type="entry name" value="Whib"/>
    <property type="match status" value="1"/>
</dbReference>
<accession>A0ABX8BDN7</accession>
<keyword evidence="15" id="KW-1185">Reference proteome</keyword>
<evidence type="ECO:0000256" key="8">
    <source>
        <dbReference type="ARBA" id="ARBA00023125"/>
    </source>
</evidence>
<feature type="region of interest" description="Disordered" evidence="12">
    <location>
        <begin position="194"/>
        <end position="228"/>
    </location>
</feature>
<evidence type="ECO:0000256" key="10">
    <source>
        <dbReference type="ARBA" id="ARBA00023163"/>
    </source>
</evidence>
<evidence type="ECO:0000256" key="11">
    <source>
        <dbReference type="HAMAP-Rule" id="MF_01479"/>
    </source>
</evidence>
<comment type="subcellular location">
    <subcellularLocation>
        <location evidence="1 11">Cytoplasm</location>
    </subcellularLocation>
</comment>
<dbReference type="Proteomes" id="UP000676079">
    <property type="component" value="Chromosome"/>
</dbReference>
<feature type="binding site" evidence="11">
    <location>
        <position position="53"/>
    </location>
    <ligand>
        <name>[4Fe-4S] cluster</name>
        <dbReference type="ChEBI" id="CHEBI:49883"/>
    </ligand>
</feature>
<comment type="cofactor">
    <cofactor evidence="11">
        <name>[4Fe-4S] cluster</name>
        <dbReference type="ChEBI" id="CHEBI:49883"/>
    </cofactor>
    <text evidence="11">Binds 1 [4Fe-4S] cluster per subunit. Following nitrosylation of the [4Fe-4S] cluster binds 1 [4Fe-8(NO)] cluster per subunit.</text>
</comment>
<evidence type="ECO:0000256" key="6">
    <source>
        <dbReference type="ARBA" id="ARBA00023014"/>
    </source>
</evidence>
<evidence type="ECO:0000256" key="7">
    <source>
        <dbReference type="ARBA" id="ARBA00023015"/>
    </source>
</evidence>
<keyword evidence="7 11" id="KW-0805">Transcription regulation</keyword>
<gene>
    <name evidence="11" type="primary">whiB</name>
    <name evidence="14" type="ORF">KGD84_17660</name>
</gene>
<evidence type="ECO:0000256" key="4">
    <source>
        <dbReference type="ARBA" id="ARBA00022723"/>
    </source>
</evidence>
<dbReference type="PROSITE" id="PS51674">
    <property type="entry name" value="4FE4S_WBL"/>
    <property type="match status" value="1"/>
</dbReference>
<evidence type="ECO:0000256" key="1">
    <source>
        <dbReference type="ARBA" id="ARBA00004496"/>
    </source>
</evidence>
<feature type="domain" description="4Fe-4S Wbl-type" evidence="13">
    <location>
        <begin position="26"/>
        <end position="83"/>
    </location>
</feature>
<dbReference type="InterPro" id="IPR034768">
    <property type="entry name" value="4FE4S_WBL"/>
</dbReference>
<keyword evidence="11" id="KW-0963">Cytoplasm</keyword>
<protein>
    <recommendedName>
        <fullName evidence="11">Transcriptional regulator WhiB</fullName>
    </recommendedName>
</protein>
<reference evidence="14 15" key="1">
    <citation type="submission" date="2021-05" db="EMBL/GenBank/DDBJ databases">
        <title>Direct Submission.</title>
        <authorList>
            <person name="Li K."/>
            <person name="Gao J."/>
        </authorList>
    </citation>
    <scope>NUCLEOTIDE SEQUENCE [LARGE SCALE GENOMIC DNA]</scope>
    <source>
        <strain evidence="14 15">Mg02</strain>
    </source>
</reference>
<evidence type="ECO:0000313" key="14">
    <source>
        <dbReference type="EMBL" id="QUX20355.1"/>
    </source>
</evidence>
<dbReference type="EMBL" id="CP074133">
    <property type="protein sequence ID" value="QUX20355.1"/>
    <property type="molecule type" value="Genomic_DNA"/>
</dbReference>
<comment type="PTM">
    <text evidence="11">The Fe-S cluster can be nitrosylated by nitric oxide (NO).</text>
</comment>
<comment type="similarity">
    <text evidence="2 11">Belongs to the WhiB family.</text>
</comment>
<keyword evidence="9 11" id="KW-1015">Disulfide bond</keyword>
<dbReference type="HAMAP" id="MF_01479">
    <property type="entry name" value="WhiB"/>
    <property type="match status" value="1"/>
</dbReference>
<dbReference type="InterPro" id="IPR003482">
    <property type="entry name" value="Whib"/>
</dbReference>
<feature type="binding site" evidence="11">
    <location>
        <position position="59"/>
    </location>
    <ligand>
        <name>[4Fe-4S] cluster</name>
        <dbReference type="ChEBI" id="CHEBI:49883"/>
    </ligand>
</feature>
<evidence type="ECO:0000256" key="12">
    <source>
        <dbReference type="SAM" id="MobiDB-lite"/>
    </source>
</evidence>
<evidence type="ECO:0000256" key="2">
    <source>
        <dbReference type="ARBA" id="ARBA00006597"/>
    </source>
</evidence>
<evidence type="ECO:0000313" key="15">
    <source>
        <dbReference type="Proteomes" id="UP000676079"/>
    </source>
</evidence>
<evidence type="ECO:0000259" key="13">
    <source>
        <dbReference type="PROSITE" id="PS51674"/>
    </source>
</evidence>
<keyword evidence="4 11" id="KW-0479">Metal-binding</keyword>
<keyword evidence="3 11" id="KW-0004">4Fe-4S</keyword>
<feature type="binding site" evidence="11">
    <location>
        <position position="50"/>
    </location>
    <ligand>
        <name>[4Fe-4S] cluster</name>
        <dbReference type="ChEBI" id="CHEBI:49883"/>
    </ligand>
</feature>
<sequence>MRYVRAANTRDQRSAPTVTDWRDQAACRDHDADLFFDDTKAGIAAAKAICAACSMRTDCLEYAITKPERYGVFGGMDADQRHAERRNRWRRANAAAQRGEADTVTETVVDATGTRRRLQALAVIGVGVRTVERHITTAAHDYLDRIRTGKRERVPADLAKEVADIYPSLVATGGVAAGGAAMAAARKRNWPGPRAWEGLDIDDPRVGPMGEPQEPREEPKRKPRVPSEGCARRLQAAATAGIPLSVVTEATGLSVSFLSKVRAGKAVTLHAQTAELIRRVWPQVAASEVFSPGTIGQAVTNGWLPLEAWEGVDIDDPDAQPRQTAAA</sequence>